<dbReference type="InterPro" id="IPR050491">
    <property type="entry name" value="AmpC-like"/>
</dbReference>
<evidence type="ECO:0000313" key="2">
    <source>
        <dbReference type="EMBL" id="MBM6754348.1"/>
    </source>
</evidence>
<keyword evidence="2" id="KW-0378">Hydrolase</keyword>
<dbReference type="InterPro" id="IPR001466">
    <property type="entry name" value="Beta-lactam-related"/>
</dbReference>
<sequence length="348" mass="39598">MFRKWQILIMVLSILLGLNFWYPKSGRADALQPLAINSIKQTLKLHHANALVLVNGKQADSPEIIQNRLVPANSALAIHANRFFPIASLQKPLTGLLMVQAINNHQVKENSKLDKFFPNISKSRQITVSQLLTQTSGVVDLGDRSKVPLTNERAQLMYTLSHLKVTNYHQWHYANSNFTLLAAILMRLDHQSYNHLLQTKLIKPAQLSGQIESYQVVKRGQVVESMGLNARSWPALTRSMSAGLGSCDFLATPNGYWRLLQNDLLGQPNILETILKHRLPGNQENYFAGFYLKPTIMHADGAFDGYTATFFINYNTHQTLLIFCNNLNFQSFRAMSFELYRDYFGHEY</sequence>
<comment type="caution">
    <text evidence="2">The sequence shown here is derived from an EMBL/GenBank/DDBJ whole genome shotgun (WGS) entry which is preliminary data.</text>
</comment>
<dbReference type="Gene3D" id="3.40.710.10">
    <property type="entry name" value="DD-peptidase/beta-lactamase superfamily"/>
    <property type="match status" value="1"/>
</dbReference>
<dbReference type="Pfam" id="PF00144">
    <property type="entry name" value="Beta-lactamase"/>
    <property type="match status" value="1"/>
</dbReference>
<dbReference type="SUPFAM" id="SSF56601">
    <property type="entry name" value="beta-lactamase/transpeptidase-like"/>
    <property type="match status" value="1"/>
</dbReference>
<evidence type="ECO:0000259" key="1">
    <source>
        <dbReference type="Pfam" id="PF00144"/>
    </source>
</evidence>
<dbReference type="PANTHER" id="PTHR46825">
    <property type="entry name" value="D-ALANYL-D-ALANINE-CARBOXYPEPTIDASE/ENDOPEPTIDASE AMPH"/>
    <property type="match status" value="1"/>
</dbReference>
<evidence type="ECO:0000313" key="3">
    <source>
        <dbReference type="Proteomes" id="UP000776629"/>
    </source>
</evidence>
<reference evidence="2 3" key="1">
    <citation type="journal article" date="2021" name="Sci. Rep.">
        <title>The distribution of antibiotic resistance genes in chicken gut microbiota commensals.</title>
        <authorList>
            <person name="Juricova H."/>
            <person name="Matiasovicova J."/>
            <person name="Kubasova T."/>
            <person name="Cejkova D."/>
            <person name="Rychlik I."/>
        </authorList>
    </citation>
    <scope>NUCLEOTIDE SEQUENCE [LARGE SCALE GENOMIC DNA]</scope>
    <source>
        <strain evidence="2 3">An810</strain>
    </source>
</reference>
<gene>
    <name evidence="2" type="ORF">H5993_06210</name>
</gene>
<organism evidence="2 3">
    <name type="scientific">Limosilactobacillus alvi</name>
    <dbReference type="NCBI Taxonomy" id="990412"/>
    <lineage>
        <taxon>Bacteria</taxon>
        <taxon>Bacillati</taxon>
        <taxon>Bacillota</taxon>
        <taxon>Bacilli</taxon>
        <taxon>Lactobacillales</taxon>
        <taxon>Lactobacillaceae</taxon>
        <taxon>Limosilactobacillus</taxon>
    </lineage>
</organism>
<dbReference type="EMBL" id="JACJJQ010000026">
    <property type="protein sequence ID" value="MBM6754348.1"/>
    <property type="molecule type" value="Genomic_DNA"/>
</dbReference>
<accession>A0ABS2EPM9</accession>
<proteinExistence type="predicted"/>
<dbReference type="PANTHER" id="PTHR46825:SF9">
    <property type="entry name" value="BETA-LACTAMASE-RELATED DOMAIN-CONTAINING PROTEIN"/>
    <property type="match status" value="1"/>
</dbReference>
<keyword evidence="3" id="KW-1185">Reference proteome</keyword>
<protein>
    <submittedName>
        <fullName evidence="2">Serine hydrolase</fullName>
    </submittedName>
</protein>
<dbReference type="GO" id="GO:0016787">
    <property type="term" value="F:hydrolase activity"/>
    <property type="evidence" value="ECO:0007669"/>
    <property type="project" value="UniProtKB-KW"/>
</dbReference>
<name>A0ABS2EPM9_9LACO</name>
<feature type="domain" description="Beta-lactamase-related" evidence="1">
    <location>
        <begin position="78"/>
        <end position="328"/>
    </location>
</feature>
<dbReference type="InterPro" id="IPR012338">
    <property type="entry name" value="Beta-lactam/transpept-like"/>
</dbReference>
<dbReference type="Proteomes" id="UP000776629">
    <property type="component" value="Unassembled WGS sequence"/>
</dbReference>